<evidence type="ECO:0000256" key="2">
    <source>
        <dbReference type="ARBA" id="ARBA00022803"/>
    </source>
</evidence>
<dbReference type="PANTHER" id="PTHR15704:SF7">
    <property type="entry name" value="SUPERKILLER COMPLEX PROTEIN 3"/>
    <property type="match status" value="1"/>
</dbReference>
<keyword evidence="1" id="KW-0677">Repeat</keyword>
<feature type="repeat" description="TPR" evidence="3">
    <location>
        <begin position="40"/>
        <end position="73"/>
    </location>
</feature>
<evidence type="ECO:0000313" key="4">
    <source>
        <dbReference type="EMBL" id="EDO37642.1"/>
    </source>
</evidence>
<gene>
    <name evidence="4" type="ORF">NEMVEDRAFT_v1g116212</name>
</gene>
<reference evidence="4 5" key="1">
    <citation type="journal article" date="2007" name="Science">
        <title>Sea anemone genome reveals ancestral eumetazoan gene repertoire and genomic organization.</title>
        <authorList>
            <person name="Putnam N.H."/>
            <person name="Srivastava M."/>
            <person name="Hellsten U."/>
            <person name="Dirks B."/>
            <person name="Chapman J."/>
            <person name="Salamov A."/>
            <person name="Terry A."/>
            <person name="Shapiro H."/>
            <person name="Lindquist E."/>
            <person name="Kapitonov V.V."/>
            <person name="Jurka J."/>
            <person name="Genikhovich G."/>
            <person name="Grigoriev I.V."/>
            <person name="Lucas S.M."/>
            <person name="Steele R.E."/>
            <person name="Finnerty J.R."/>
            <person name="Technau U."/>
            <person name="Martindale M.Q."/>
            <person name="Rokhsar D.S."/>
        </authorList>
    </citation>
    <scope>NUCLEOTIDE SEQUENCE [LARGE SCALE GENOMIC DNA]</scope>
    <source>
        <strain evidence="5">CH2 X CH6</strain>
    </source>
</reference>
<proteinExistence type="predicted"/>
<dbReference type="InterPro" id="IPR011990">
    <property type="entry name" value="TPR-like_helical_dom_sf"/>
</dbReference>
<protein>
    <recommendedName>
        <fullName evidence="6">Tetratricopeptide repeat protein 37</fullName>
    </recommendedName>
</protein>
<evidence type="ECO:0000256" key="3">
    <source>
        <dbReference type="PROSITE-ProRule" id="PRU00339"/>
    </source>
</evidence>
<dbReference type="EMBL" id="DS469642">
    <property type="protein sequence ID" value="EDO37642.1"/>
    <property type="molecule type" value="Genomic_DNA"/>
</dbReference>
<dbReference type="STRING" id="45351.A7SF84"/>
<dbReference type="FunCoup" id="A7SF84">
    <property type="interactions" value="494"/>
</dbReference>
<dbReference type="Pfam" id="PF14559">
    <property type="entry name" value="TPR_19"/>
    <property type="match status" value="1"/>
</dbReference>
<evidence type="ECO:0000256" key="1">
    <source>
        <dbReference type="ARBA" id="ARBA00022737"/>
    </source>
</evidence>
<sequence>MASKEVKTLLKKARDSIRNKEYKDALKHCKAALKLEKNNYNALVFVGVCATELGQLEQAQAAYKKASDEDPSQVLAWQGLASLYEKNQEFRQDLAGVYVQLLQLYERGDKLKWKEISLKLCDLYNQQGHFLKGADILEELIKSSEDEAEQYTWWSQIAEMLTEELDRAYQHLTQEEWPYRTQEDLAKHYISYIQFLLKIQVIKETRQRVLYQCQAMAKACPGSAFPLETLGKLWLEDDDAGDAPSVFERLCELEPSSGVGLIGMGCQQMKNKDLSGALQNLEKGLQSSPQCTAGWLYLAQTRLGCHDYSHAEKSSKKGSMSGLSNVIEFHLLVIHAGWLVECICTRRYVVGVTQKQKREDKFRFQTQSQSLSASSLSSQEVFFSLLLCHESSDALSKCSPLIFLCLHRLFLEAIELCEDCALYHFLLGKLYWEMNGNLRADKSKCLAQFLMAARLDPHYSATFLHLGHYYRLAGNDLRRACRCYQKSFDLNPKDDNAGSHLCDLLSQLGEEDAVMGLLSRVTKAAPPGEGKWSWLRLGLYYLRHNDSNNSVTCFQNTLRADLKDRHCWECLGEAYLSRGSYTAALKAFTRATESFVDICYAFFRTAAIKQLLCIFSEAVQEYREILGPKPDYVPALKGLGEACLCLARSALAEDFNSRAVDHVGEGLHALAKAVEVSPGMSCLWKLIGDCCTVLHPVASSSVRYIAVTVLQKCLGNDSVAVAGKKELLSIGTSAYGRALKCLPDCASLWNDLGFSYFLQAKVSHLSFLDMFLDMKVLKKGVSLEPTNHKLWNTLGVVCGSSLVDNPDLSQHAFIMSIKTEPNNVSAWTNLGVLYLKHGKVEPAHDAFKYAQALDPSYTAAWVGQATIAEIIGSDEAADLFRHTTELSSHTESSVGYCHWICTDLLSGDRIKANKPTPSLSHLPTGYRRAVLNASVAMTKYTDRIRGIAGAYNMHGLLLEHQCLYRQAQRAFHSAVKLLEGDSAEQDLLNTVHINHARALSALGRHDEAVAEYLQVKPLTDFYDVCGLALAYYLSGNIAESYRTYEEALQLASTDYEKACVLTALGMLGYKLKELATAKSLLFKRS</sequence>
<dbReference type="SMART" id="SM00028">
    <property type="entry name" value="TPR"/>
    <property type="match status" value="10"/>
</dbReference>
<dbReference type="GO" id="GO:0055087">
    <property type="term" value="C:Ski complex"/>
    <property type="evidence" value="ECO:0000318"/>
    <property type="project" value="GO_Central"/>
</dbReference>
<dbReference type="Gene3D" id="1.25.40.10">
    <property type="entry name" value="Tetratricopeptide repeat domain"/>
    <property type="match status" value="5"/>
</dbReference>
<dbReference type="InParanoid" id="A7SF84"/>
<dbReference type="Pfam" id="PF13432">
    <property type="entry name" value="TPR_16"/>
    <property type="match status" value="1"/>
</dbReference>
<dbReference type="OMA" id="CQWELDP"/>
<dbReference type="PROSITE" id="PS50005">
    <property type="entry name" value="TPR"/>
    <property type="match status" value="2"/>
</dbReference>
<feature type="repeat" description="TPR" evidence="3">
    <location>
        <begin position="824"/>
        <end position="857"/>
    </location>
</feature>
<organism evidence="4 5">
    <name type="scientific">Nematostella vectensis</name>
    <name type="common">Starlet sea anemone</name>
    <dbReference type="NCBI Taxonomy" id="45351"/>
    <lineage>
        <taxon>Eukaryota</taxon>
        <taxon>Metazoa</taxon>
        <taxon>Cnidaria</taxon>
        <taxon>Anthozoa</taxon>
        <taxon>Hexacorallia</taxon>
        <taxon>Actiniaria</taxon>
        <taxon>Edwardsiidae</taxon>
        <taxon>Nematostella</taxon>
    </lineage>
</organism>
<dbReference type="PANTHER" id="PTHR15704">
    <property type="entry name" value="SUPERKILLER 3 PROTEIN-RELATED"/>
    <property type="match status" value="1"/>
</dbReference>
<evidence type="ECO:0000313" key="5">
    <source>
        <dbReference type="Proteomes" id="UP000001593"/>
    </source>
</evidence>
<evidence type="ECO:0008006" key="6">
    <source>
        <dbReference type="Google" id="ProtNLM"/>
    </source>
</evidence>
<dbReference type="AlphaFoldDB" id="A7SF84"/>
<dbReference type="InterPro" id="IPR039226">
    <property type="entry name" value="Ski3/TTC37"/>
</dbReference>
<dbReference type="PhylomeDB" id="A7SF84"/>
<name>A7SF84_NEMVE</name>
<dbReference type="eggNOG" id="KOG1127">
    <property type="taxonomic scope" value="Eukaryota"/>
</dbReference>
<dbReference type="SUPFAM" id="SSF48452">
    <property type="entry name" value="TPR-like"/>
    <property type="match status" value="3"/>
</dbReference>
<accession>A7SF84</accession>
<dbReference type="HOGENOM" id="CLU_003788_1_0_1"/>
<feature type="non-terminal residue" evidence="4">
    <location>
        <position position="1085"/>
    </location>
</feature>
<keyword evidence="2 3" id="KW-0802">TPR repeat</keyword>
<dbReference type="GO" id="GO:0000956">
    <property type="term" value="P:nuclear-transcribed mRNA catabolic process"/>
    <property type="evidence" value="ECO:0000318"/>
    <property type="project" value="GO_Central"/>
</dbReference>
<dbReference type="Proteomes" id="UP000001593">
    <property type="component" value="Unassembled WGS sequence"/>
</dbReference>
<keyword evidence="5" id="KW-1185">Reference proteome</keyword>
<dbReference type="InterPro" id="IPR019734">
    <property type="entry name" value="TPR_rpt"/>
</dbReference>